<proteinExistence type="predicted"/>
<sequence>MTSCINSSRCNCTALSYEHTWDGTGDFTKKHMMGLETELIAQYNAQDVMASCCLMAHIRSRTSAI</sequence>
<dbReference type="AlphaFoldDB" id="A0A0A9FPR3"/>
<accession>A0A0A9FPR3</accession>
<protein>
    <submittedName>
        <fullName evidence="1">Pco140702</fullName>
    </submittedName>
</protein>
<name>A0A0A9FPR3_ARUDO</name>
<reference evidence="1" key="2">
    <citation type="journal article" date="2015" name="Data Brief">
        <title>Shoot transcriptome of the giant reed, Arundo donax.</title>
        <authorList>
            <person name="Barrero R.A."/>
            <person name="Guerrero F.D."/>
            <person name="Moolhuijzen P."/>
            <person name="Goolsby J.A."/>
            <person name="Tidwell J."/>
            <person name="Bellgard S.E."/>
            <person name="Bellgard M.I."/>
        </authorList>
    </citation>
    <scope>NUCLEOTIDE SEQUENCE</scope>
    <source>
        <tissue evidence="1">Shoot tissue taken approximately 20 cm above the soil surface</tissue>
    </source>
</reference>
<evidence type="ECO:0000313" key="1">
    <source>
        <dbReference type="EMBL" id="JAE13249.1"/>
    </source>
</evidence>
<reference evidence="1" key="1">
    <citation type="submission" date="2014-09" db="EMBL/GenBank/DDBJ databases">
        <authorList>
            <person name="Magalhaes I.L.F."/>
            <person name="Oliveira U."/>
            <person name="Santos F.R."/>
            <person name="Vidigal T.H.D.A."/>
            <person name="Brescovit A.D."/>
            <person name="Santos A.J."/>
        </authorList>
    </citation>
    <scope>NUCLEOTIDE SEQUENCE</scope>
    <source>
        <tissue evidence="1">Shoot tissue taken approximately 20 cm above the soil surface</tissue>
    </source>
</reference>
<organism evidence="1">
    <name type="scientific">Arundo donax</name>
    <name type="common">Giant reed</name>
    <name type="synonym">Donax arundinaceus</name>
    <dbReference type="NCBI Taxonomy" id="35708"/>
    <lineage>
        <taxon>Eukaryota</taxon>
        <taxon>Viridiplantae</taxon>
        <taxon>Streptophyta</taxon>
        <taxon>Embryophyta</taxon>
        <taxon>Tracheophyta</taxon>
        <taxon>Spermatophyta</taxon>
        <taxon>Magnoliopsida</taxon>
        <taxon>Liliopsida</taxon>
        <taxon>Poales</taxon>
        <taxon>Poaceae</taxon>
        <taxon>PACMAD clade</taxon>
        <taxon>Arundinoideae</taxon>
        <taxon>Arundineae</taxon>
        <taxon>Arundo</taxon>
    </lineage>
</organism>
<dbReference type="EMBL" id="GBRH01184647">
    <property type="protein sequence ID" value="JAE13249.1"/>
    <property type="molecule type" value="Transcribed_RNA"/>
</dbReference>